<accession>A0ABW1CK63</accession>
<feature type="domain" description="UbiC transcription regulator-associated" evidence="2">
    <location>
        <begin position="3"/>
        <end position="151"/>
    </location>
</feature>
<dbReference type="Gene3D" id="3.40.1410.10">
    <property type="entry name" value="Chorismate lyase-like"/>
    <property type="match status" value="1"/>
</dbReference>
<feature type="region of interest" description="Disordered" evidence="1">
    <location>
        <begin position="1"/>
        <end position="32"/>
    </location>
</feature>
<dbReference type="InterPro" id="IPR011663">
    <property type="entry name" value="UTRA"/>
</dbReference>
<sequence length="161" mass="17350">MEQQGRQGAKTYASDTVQAPPEIRDRLGMGDPDAHRHDVMRTFYEFSSGNGDDPWVLCTSWEPLRLTKGTVIASPEAGPYAGLGSPHRMAAVGVTVDTWHEDVWARPATSDEAKRLGIGAGSIVMMIARAYHTSEQVVEVADIIVAAESTKLACNGPVGDR</sequence>
<dbReference type="SUPFAM" id="SSF64288">
    <property type="entry name" value="Chorismate lyase-like"/>
    <property type="match status" value="1"/>
</dbReference>
<gene>
    <name evidence="3" type="ORF">ACFPZ3_16515</name>
</gene>
<protein>
    <submittedName>
        <fullName evidence="3">UTRA domain-containing protein</fullName>
    </submittedName>
</protein>
<dbReference type="SMART" id="SM00866">
    <property type="entry name" value="UTRA"/>
    <property type="match status" value="1"/>
</dbReference>
<dbReference type="RefSeq" id="WP_379515181.1">
    <property type="nucleotide sequence ID" value="NZ_JBHSPA010000022.1"/>
</dbReference>
<evidence type="ECO:0000259" key="2">
    <source>
        <dbReference type="SMART" id="SM00866"/>
    </source>
</evidence>
<evidence type="ECO:0000313" key="3">
    <source>
        <dbReference type="EMBL" id="MFC5825464.1"/>
    </source>
</evidence>
<proteinExistence type="predicted"/>
<dbReference type="InterPro" id="IPR028978">
    <property type="entry name" value="Chorismate_lyase_/UTRA_dom_sf"/>
</dbReference>
<dbReference type="EMBL" id="JBHSPA010000022">
    <property type="protein sequence ID" value="MFC5825464.1"/>
    <property type="molecule type" value="Genomic_DNA"/>
</dbReference>
<keyword evidence="4" id="KW-1185">Reference proteome</keyword>
<comment type="caution">
    <text evidence="3">The sequence shown here is derived from an EMBL/GenBank/DDBJ whole genome shotgun (WGS) entry which is preliminary data.</text>
</comment>
<evidence type="ECO:0000256" key="1">
    <source>
        <dbReference type="SAM" id="MobiDB-lite"/>
    </source>
</evidence>
<dbReference type="Pfam" id="PF07702">
    <property type="entry name" value="UTRA"/>
    <property type="match status" value="1"/>
</dbReference>
<evidence type="ECO:0000313" key="4">
    <source>
        <dbReference type="Proteomes" id="UP001596058"/>
    </source>
</evidence>
<organism evidence="3 4">
    <name type="scientific">Nonomuraea insulae</name>
    <dbReference type="NCBI Taxonomy" id="1616787"/>
    <lineage>
        <taxon>Bacteria</taxon>
        <taxon>Bacillati</taxon>
        <taxon>Actinomycetota</taxon>
        <taxon>Actinomycetes</taxon>
        <taxon>Streptosporangiales</taxon>
        <taxon>Streptosporangiaceae</taxon>
        <taxon>Nonomuraea</taxon>
    </lineage>
</organism>
<dbReference type="Proteomes" id="UP001596058">
    <property type="component" value="Unassembled WGS sequence"/>
</dbReference>
<reference evidence="4" key="1">
    <citation type="journal article" date="2019" name="Int. J. Syst. Evol. Microbiol.">
        <title>The Global Catalogue of Microorganisms (GCM) 10K type strain sequencing project: providing services to taxonomists for standard genome sequencing and annotation.</title>
        <authorList>
            <consortium name="The Broad Institute Genomics Platform"/>
            <consortium name="The Broad Institute Genome Sequencing Center for Infectious Disease"/>
            <person name="Wu L."/>
            <person name="Ma J."/>
        </authorList>
    </citation>
    <scope>NUCLEOTIDE SEQUENCE [LARGE SCALE GENOMIC DNA]</scope>
    <source>
        <strain evidence="4">CCUG 53903</strain>
    </source>
</reference>
<feature type="compositionally biased region" description="Basic and acidic residues" evidence="1">
    <location>
        <begin position="22"/>
        <end position="32"/>
    </location>
</feature>
<name>A0ABW1CK63_9ACTN</name>